<dbReference type="Proteomes" id="UP001196413">
    <property type="component" value="Unassembled WGS sequence"/>
</dbReference>
<sequence length="160" mass="19053">MVFPAQWDIIRVERRFETFDLVEETCQECFNSKPKKWYFEQMRKLADRWQNIMDNARNLITLMAQTLNSVVEHFYYFWLRNLVFAIVTELTRRPNVIECFAFSTALIAETEVLRRFNSRRNQLTDTCNVLLVCSEQTSLDFLDFPAHCVTANVLEPIEHS</sequence>
<gene>
    <name evidence="1" type="ORF">KIN20_037574</name>
</gene>
<proteinExistence type="predicted"/>
<keyword evidence="2" id="KW-1185">Reference proteome</keyword>
<reference evidence="1" key="1">
    <citation type="submission" date="2021-06" db="EMBL/GenBank/DDBJ databases">
        <title>Parelaphostrongylus tenuis whole genome reference sequence.</title>
        <authorList>
            <person name="Garwood T.J."/>
            <person name="Larsen P.A."/>
            <person name="Fountain-Jones N.M."/>
            <person name="Garbe J.R."/>
            <person name="Macchietto M.G."/>
            <person name="Kania S.A."/>
            <person name="Gerhold R.W."/>
            <person name="Richards J.E."/>
            <person name="Wolf T.M."/>
        </authorList>
    </citation>
    <scope>NUCLEOTIDE SEQUENCE</scope>
    <source>
        <strain evidence="1">MNPRO001-30</strain>
        <tissue evidence="1">Meninges</tissue>
    </source>
</reference>
<organism evidence="1 2">
    <name type="scientific">Parelaphostrongylus tenuis</name>
    <name type="common">Meningeal worm</name>
    <dbReference type="NCBI Taxonomy" id="148309"/>
    <lineage>
        <taxon>Eukaryota</taxon>
        <taxon>Metazoa</taxon>
        <taxon>Ecdysozoa</taxon>
        <taxon>Nematoda</taxon>
        <taxon>Chromadorea</taxon>
        <taxon>Rhabditida</taxon>
        <taxon>Rhabditina</taxon>
        <taxon>Rhabditomorpha</taxon>
        <taxon>Strongyloidea</taxon>
        <taxon>Metastrongylidae</taxon>
        <taxon>Parelaphostrongylus</taxon>
    </lineage>
</organism>
<evidence type="ECO:0000313" key="2">
    <source>
        <dbReference type="Proteomes" id="UP001196413"/>
    </source>
</evidence>
<comment type="caution">
    <text evidence="1">The sequence shown here is derived from an EMBL/GenBank/DDBJ whole genome shotgun (WGS) entry which is preliminary data.</text>
</comment>
<dbReference type="EMBL" id="JAHQIW010007487">
    <property type="protein sequence ID" value="KAJ1374807.1"/>
    <property type="molecule type" value="Genomic_DNA"/>
</dbReference>
<name>A0AAD5REF9_PARTN</name>
<evidence type="ECO:0000313" key="1">
    <source>
        <dbReference type="EMBL" id="KAJ1374807.1"/>
    </source>
</evidence>
<protein>
    <submittedName>
        <fullName evidence="1">Uncharacterized protein</fullName>
    </submittedName>
</protein>
<dbReference type="AlphaFoldDB" id="A0AAD5REF9"/>
<accession>A0AAD5REF9</accession>